<comment type="caution">
    <text evidence="2">The sequence shown here is derived from an EMBL/GenBank/DDBJ whole genome shotgun (WGS) entry which is preliminary data.</text>
</comment>
<reference evidence="2 3" key="1">
    <citation type="submission" date="2024-09" db="EMBL/GenBank/DDBJ databases">
        <title>Rethinking Asexuality: The Enigmatic Case of Functional Sexual Genes in Lepraria (Stereocaulaceae).</title>
        <authorList>
            <person name="Doellman M."/>
            <person name="Sun Y."/>
            <person name="Barcenas-Pena A."/>
            <person name="Lumbsch H.T."/>
            <person name="Grewe F."/>
        </authorList>
    </citation>
    <scope>NUCLEOTIDE SEQUENCE [LARGE SCALE GENOMIC DNA]</scope>
    <source>
        <strain evidence="2 3">Grewe 0041</strain>
    </source>
</reference>
<protein>
    <recommendedName>
        <fullName evidence="4">C2H2-type domain-containing protein</fullName>
    </recommendedName>
</protein>
<evidence type="ECO:0000313" key="2">
    <source>
        <dbReference type="EMBL" id="KAL2050472.1"/>
    </source>
</evidence>
<proteinExistence type="predicted"/>
<evidence type="ECO:0008006" key="4">
    <source>
        <dbReference type="Google" id="ProtNLM"/>
    </source>
</evidence>
<name>A0ABR4AXT7_9LECA</name>
<feature type="region of interest" description="Disordered" evidence="1">
    <location>
        <begin position="416"/>
        <end position="469"/>
    </location>
</feature>
<gene>
    <name evidence="2" type="ORF">ABVK25_009306</name>
</gene>
<feature type="compositionally biased region" description="Basic residues" evidence="1">
    <location>
        <begin position="450"/>
        <end position="469"/>
    </location>
</feature>
<dbReference type="EMBL" id="JBHFEH010000047">
    <property type="protein sequence ID" value="KAL2050472.1"/>
    <property type="molecule type" value="Genomic_DNA"/>
</dbReference>
<keyword evidence="3" id="KW-1185">Reference proteome</keyword>
<feature type="region of interest" description="Disordered" evidence="1">
    <location>
        <begin position="225"/>
        <end position="286"/>
    </location>
</feature>
<evidence type="ECO:0000313" key="3">
    <source>
        <dbReference type="Proteomes" id="UP001590951"/>
    </source>
</evidence>
<accession>A0ABR4AXT7</accession>
<sequence>MPERGRLATTMILDRVVSEEERKEAIEDLCSLASQDCTTLYRPGEKPVKGLCPVADCGQTMISLPKPHRNTHIHRCRQTELANTLERSHSELKYCFACFDWFVEEEWDRHCLTHLESITSKRCASITYYNILFRPTFCPFCLGDDQLPASSRWNSWTREAKLWSHLGAHLATMYWPRKCHHPYCSLELESETLFLYHLNNIHSLHMSASLQKSWPSKRDREDLTWASGAMSQKGKRKRQGGVEQGLQLSDKRLKPIAFDEEDRKPPRQLLNPKATEAIQTSTPPEVSKVAFMDLTTDNDILPELTHEVSSLSPKSDETHSLDGFSQHENTLLTSLLPGPELDQDKVQMLADNALFSEFLRSPSPSLSQTGADYGKDDLQTSIPPQTIVPADICLSTERDPHLAGLATERVPNVKHKNIQKKKKPCVTLHVRPTKTASKSKVSLRLNPPKRAPKPKYIRRGPKNRSSKRI</sequence>
<dbReference type="Proteomes" id="UP001590951">
    <property type="component" value="Unassembled WGS sequence"/>
</dbReference>
<organism evidence="2 3">
    <name type="scientific">Lepraria finkii</name>
    <dbReference type="NCBI Taxonomy" id="1340010"/>
    <lineage>
        <taxon>Eukaryota</taxon>
        <taxon>Fungi</taxon>
        <taxon>Dikarya</taxon>
        <taxon>Ascomycota</taxon>
        <taxon>Pezizomycotina</taxon>
        <taxon>Lecanoromycetes</taxon>
        <taxon>OSLEUM clade</taxon>
        <taxon>Lecanoromycetidae</taxon>
        <taxon>Lecanorales</taxon>
        <taxon>Lecanorineae</taxon>
        <taxon>Stereocaulaceae</taxon>
        <taxon>Lepraria</taxon>
    </lineage>
</organism>
<evidence type="ECO:0000256" key="1">
    <source>
        <dbReference type="SAM" id="MobiDB-lite"/>
    </source>
</evidence>